<accession>A0ACB9ZKH9</accession>
<name>A0ACB9ZKH9_CATRO</name>
<protein>
    <submittedName>
        <fullName evidence="1">Uncharacterized protein</fullName>
    </submittedName>
</protein>
<organism evidence="1 2">
    <name type="scientific">Catharanthus roseus</name>
    <name type="common">Madagascar periwinkle</name>
    <name type="synonym">Vinca rosea</name>
    <dbReference type="NCBI Taxonomy" id="4058"/>
    <lineage>
        <taxon>Eukaryota</taxon>
        <taxon>Viridiplantae</taxon>
        <taxon>Streptophyta</taxon>
        <taxon>Embryophyta</taxon>
        <taxon>Tracheophyta</taxon>
        <taxon>Spermatophyta</taxon>
        <taxon>Magnoliopsida</taxon>
        <taxon>eudicotyledons</taxon>
        <taxon>Gunneridae</taxon>
        <taxon>Pentapetalae</taxon>
        <taxon>asterids</taxon>
        <taxon>lamiids</taxon>
        <taxon>Gentianales</taxon>
        <taxon>Apocynaceae</taxon>
        <taxon>Rauvolfioideae</taxon>
        <taxon>Vinceae</taxon>
        <taxon>Catharanthinae</taxon>
        <taxon>Catharanthus</taxon>
    </lineage>
</organism>
<dbReference type="EMBL" id="CM044708">
    <property type="protein sequence ID" value="KAI5647889.1"/>
    <property type="molecule type" value="Genomic_DNA"/>
</dbReference>
<sequence length="114" mass="12344">MYLLLQKGTNMSTPAMQWLRGSLPSGSGTSQMPPAPGLGFASFQSPHSTSYGFFEFKASPPPGTAGSSMPHQPILQASSSDEEEREDDMDGVQHLGFGHRIGKKTVWFTPSDWP</sequence>
<reference evidence="2" key="1">
    <citation type="journal article" date="2023" name="Nat. Plants">
        <title>Single-cell RNA sequencing provides a high-resolution roadmap for understanding the multicellular compartmentation of specialized metabolism.</title>
        <authorList>
            <person name="Sun S."/>
            <person name="Shen X."/>
            <person name="Li Y."/>
            <person name="Li Y."/>
            <person name="Wang S."/>
            <person name="Li R."/>
            <person name="Zhang H."/>
            <person name="Shen G."/>
            <person name="Guo B."/>
            <person name="Wei J."/>
            <person name="Xu J."/>
            <person name="St-Pierre B."/>
            <person name="Chen S."/>
            <person name="Sun C."/>
        </authorList>
    </citation>
    <scope>NUCLEOTIDE SEQUENCE [LARGE SCALE GENOMIC DNA]</scope>
</reference>
<proteinExistence type="predicted"/>
<keyword evidence="2" id="KW-1185">Reference proteome</keyword>
<evidence type="ECO:0000313" key="2">
    <source>
        <dbReference type="Proteomes" id="UP001060085"/>
    </source>
</evidence>
<gene>
    <name evidence="1" type="ORF">M9H77_33894</name>
</gene>
<evidence type="ECO:0000313" key="1">
    <source>
        <dbReference type="EMBL" id="KAI5647889.1"/>
    </source>
</evidence>
<dbReference type="Proteomes" id="UP001060085">
    <property type="component" value="Linkage Group LG08"/>
</dbReference>
<comment type="caution">
    <text evidence="1">The sequence shown here is derived from an EMBL/GenBank/DDBJ whole genome shotgun (WGS) entry which is preliminary data.</text>
</comment>